<dbReference type="Proteomes" id="UP000182584">
    <property type="component" value="Unassembled WGS sequence"/>
</dbReference>
<dbReference type="PANTHER" id="PTHR43833">
    <property type="entry name" value="POTASSIUM CHANNEL PROTEIN 2-RELATED-RELATED"/>
    <property type="match status" value="1"/>
</dbReference>
<dbReference type="PROSITE" id="PS51201">
    <property type="entry name" value="RCK_N"/>
    <property type="match status" value="1"/>
</dbReference>
<dbReference type="Gene3D" id="3.30.70.1450">
    <property type="entry name" value="Regulator of K+ conductance, C-terminal domain"/>
    <property type="match status" value="1"/>
</dbReference>
<dbReference type="GO" id="GO:0008324">
    <property type="term" value="F:monoatomic cation transmembrane transporter activity"/>
    <property type="evidence" value="ECO:0007669"/>
    <property type="project" value="InterPro"/>
</dbReference>
<accession>A0A1H9S5S2</accession>
<dbReference type="InterPro" id="IPR003148">
    <property type="entry name" value="RCK_N"/>
</dbReference>
<dbReference type="InterPro" id="IPR050721">
    <property type="entry name" value="Trk_Ktr_HKT_K-transport"/>
</dbReference>
<organism evidence="3 4">
    <name type="scientific">Butyrivibrio fibrisolvens</name>
    <dbReference type="NCBI Taxonomy" id="831"/>
    <lineage>
        <taxon>Bacteria</taxon>
        <taxon>Bacillati</taxon>
        <taxon>Bacillota</taxon>
        <taxon>Clostridia</taxon>
        <taxon>Lachnospirales</taxon>
        <taxon>Lachnospiraceae</taxon>
        <taxon>Butyrivibrio</taxon>
    </lineage>
</organism>
<dbReference type="SUPFAM" id="SSF51735">
    <property type="entry name" value="NAD(P)-binding Rossmann-fold domains"/>
    <property type="match status" value="1"/>
</dbReference>
<dbReference type="GO" id="GO:0006813">
    <property type="term" value="P:potassium ion transport"/>
    <property type="evidence" value="ECO:0007669"/>
    <property type="project" value="InterPro"/>
</dbReference>
<sequence>MKYKSFVVFGLGKFGQAIADKLLESGADVMVADNDEDIIEQYSAKATTAIEADLTDPTAIKALGISNIDCAIVSMGMSLEASIICTMVSKECGVKWVVAKAGSERMGTVLKKVGADEIIYPEEESGIRTAKRLIASNFLEYFDISNELCLVEMAPKDKWVGKTLKELNLRKKYGVNVIAIKDGVVKESIDPDEPLKAENPLIMILHKNNLPKLDKGIML</sequence>
<feature type="domain" description="RCK N-terminal" evidence="1">
    <location>
        <begin position="3"/>
        <end position="120"/>
    </location>
</feature>
<evidence type="ECO:0000259" key="2">
    <source>
        <dbReference type="PROSITE" id="PS51202"/>
    </source>
</evidence>
<dbReference type="InterPro" id="IPR036291">
    <property type="entry name" value="NAD(P)-bd_dom_sf"/>
</dbReference>
<dbReference type="PROSITE" id="PS51202">
    <property type="entry name" value="RCK_C"/>
    <property type="match status" value="1"/>
</dbReference>
<dbReference type="Gene3D" id="3.40.50.720">
    <property type="entry name" value="NAD(P)-binding Rossmann-like Domain"/>
    <property type="match status" value="1"/>
</dbReference>
<dbReference type="OrthoDB" id="9776294at2"/>
<dbReference type="SUPFAM" id="SSF116726">
    <property type="entry name" value="TrkA C-terminal domain-like"/>
    <property type="match status" value="1"/>
</dbReference>
<evidence type="ECO:0000313" key="4">
    <source>
        <dbReference type="Proteomes" id="UP000182584"/>
    </source>
</evidence>
<dbReference type="PANTHER" id="PTHR43833:SF7">
    <property type="entry name" value="KTR SYSTEM POTASSIUM UPTAKE PROTEIN C"/>
    <property type="match status" value="1"/>
</dbReference>
<gene>
    <name evidence="3" type="ORF">SAMN04487884_11191</name>
</gene>
<dbReference type="AlphaFoldDB" id="A0A1H9S5S2"/>
<dbReference type="eggNOG" id="COG0569">
    <property type="taxonomic scope" value="Bacteria"/>
</dbReference>
<protein>
    <submittedName>
        <fullName evidence="3">Trk system potassium uptake protein TrkA</fullName>
    </submittedName>
</protein>
<dbReference type="InterPro" id="IPR006037">
    <property type="entry name" value="RCK_C"/>
</dbReference>
<dbReference type="EMBL" id="FOGJ01000011">
    <property type="protein sequence ID" value="SER80406.1"/>
    <property type="molecule type" value="Genomic_DNA"/>
</dbReference>
<dbReference type="Pfam" id="PF02080">
    <property type="entry name" value="TrkA_C"/>
    <property type="match status" value="1"/>
</dbReference>
<dbReference type="InterPro" id="IPR036721">
    <property type="entry name" value="RCK_C_sf"/>
</dbReference>
<evidence type="ECO:0000259" key="1">
    <source>
        <dbReference type="PROSITE" id="PS51201"/>
    </source>
</evidence>
<feature type="domain" description="RCK C-terminal" evidence="2">
    <location>
        <begin position="136"/>
        <end position="219"/>
    </location>
</feature>
<dbReference type="Pfam" id="PF02254">
    <property type="entry name" value="TrkA_N"/>
    <property type="match status" value="1"/>
</dbReference>
<proteinExistence type="predicted"/>
<name>A0A1H9S5S2_BUTFI</name>
<evidence type="ECO:0000313" key="3">
    <source>
        <dbReference type="EMBL" id="SER80406.1"/>
    </source>
</evidence>
<dbReference type="RefSeq" id="WP_022758182.1">
    <property type="nucleotide sequence ID" value="NZ_FOGJ01000011.1"/>
</dbReference>
<reference evidence="3 4" key="1">
    <citation type="submission" date="2016-10" db="EMBL/GenBank/DDBJ databases">
        <authorList>
            <person name="de Groot N.N."/>
        </authorList>
    </citation>
    <scope>NUCLEOTIDE SEQUENCE [LARGE SCALE GENOMIC DNA]</scope>
    <source>
        <strain evidence="3 4">AR40</strain>
    </source>
</reference>